<dbReference type="Gene3D" id="1.10.510.10">
    <property type="entry name" value="Transferase(Phosphotransferase) domain 1"/>
    <property type="match status" value="1"/>
</dbReference>
<sequence>MCFWAPLSTLHPLICGTPTEETWTGITTSEEFKTYKFPRYNAEPLVNHAPRIDNDGHDLLSLLLQFEAKKRVSAEDALKHSYFKCFGEEVQTLSDITSIFSVKGIQLQKDPGKRSSVFPESILPERSSQSQGSESKSLLHFHRLSGPYRSGKYGLFESVCFLFCSPLAVTWPPFFCPFALCPT</sequence>
<dbReference type="Proteomes" id="UP000518266">
    <property type="component" value="Unassembled WGS sequence"/>
</dbReference>
<organism evidence="2 3">
    <name type="scientific">Dissostichus mawsoni</name>
    <name type="common">Antarctic cod</name>
    <dbReference type="NCBI Taxonomy" id="36200"/>
    <lineage>
        <taxon>Eukaryota</taxon>
        <taxon>Metazoa</taxon>
        <taxon>Chordata</taxon>
        <taxon>Craniata</taxon>
        <taxon>Vertebrata</taxon>
        <taxon>Euteleostomi</taxon>
        <taxon>Actinopterygii</taxon>
        <taxon>Neopterygii</taxon>
        <taxon>Teleostei</taxon>
        <taxon>Neoteleostei</taxon>
        <taxon>Acanthomorphata</taxon>
        <taxon>Eupercaria</taxon>
        <taxon>Perciformes</taxon>
        <taxon>Notothenioidei</taxon>
        <taxon>Nototheniidae</taxon>
        <taxon>Dissostichus</taxon>
    </lineage>
</organism>
<gene>
    <name evidence="2" type="ORF">F7725_000804</name>
</gene>
<dbReference type="AlphaFoldDB" id="A0A7J5ZHR9"/>
<evidence type="ECO:0000313" key="3">
    <source>
        <dbReference type="Proteomes" id="UP000518266"/>
    </source>
</evidence>
<feature type="region of interest" description="Disordered" evidence="1">
    <location>
        <begin position="110"/>
        <end position="131"/>
    </location>
</feature>
<dbReference type="InterPro" id="IPR011009">
    <property type="entry name" value="Kinase-like_dom_sf"/>
</dbReference>
<accession>A0A7J5ZHR9</accession>
<name>A0A7J5ZHR9_DISMA</name>
<dbReference type="OrthoDB" id="1732493at2759"/>
<dbReference type="SUPFAM" id="SSF56112">
    <property type="entry name" value="Protein kinase-like (PK-like)"/>
    <property type="match status" value="2"/>
</dbReference>
<evidence type="ECO:0000256" key="1">
    <source>
        <dbReference type="SAM" id="MobiDB-lite"/>
    </source>
</evidence>
<comment type="caution">
    <text evidence="2">The sequence shown here is derived from an EMBL/GenBank/DDBJ whole genome shotgun (WGS) entry which is preliminary data.</text>
</comment>
<proteinExistence type="predicted"/>
<reference evidence="2 3" key="1">
    <citation type="submission" date="2020-03" db="EMBL/GenBank/DDBJ databases">
        <title>Dissostichus mawsoni Genome sequencing and assembly.</title>
        <authorList>
            <person name="Park H."/>
        </authorList>
    </citation>
    <scope>NUCLEOTIDE SEQUENCE [LARGE SCALE GENOMIC DNA]</scope>
    <source>
        <strain evidence="2">DM0001</strain>
        <tissue evidence="2">Muscle</tissue>
    </source>
</reference>
<keyword evidence="3" id="KW-1185">Reference proteome</keyword>
<protein>
    <submittedName>
        <fullName evidence="2">Uncharacterized protein</fullName>
    </submittedName>
</protein>
<evidence type="ECO:0000313" key="2">
    <source>
        <dbReference type="EMBL" id="KAF3860549.1"/>
    </source>
</evidence>
<dbReference type="EMBL" id="JAAKFY010000002">
    <property type="protein sequence ID" value="KAF3860549.1"/>
    <property type="molecule type" value="Genomic_DNA"/>
</dbReference>